<gene>
    <name evidence="1" type="ORF">K458DRAFT_383170</name>
</gene>
<keyword evidence="2" id="KW-1185">Reference proteome</keyword>
<evidence type="ECO:0000313" key="2">
    <source>
        <dbReference type="Proteomes" id="UP000799291"/>
    </source>
</evidence>
<sequence>MEGVTRCSFTFATTLDIPGATCPLLSSGAATSPIHECPPSAFAAVLRSRCYSKSPPPVKPAGAQQTPLQPFPPNVGFLHVALSKLVVDEDPRCAPGKRPQPPFARMTLIPHRFTTMRTFNN</sequence>
<evidence type="ECO:0000313" key="1">
    <source>
        <dbReference type="EMBL" id="KAF2690037.1"/>
    </source>
</evidence>
<dbReference type="EMBL" id="MU005571">
    <property type="protein sequence ID" value="KAF2690037.1"/>
    <property type="molecule type" value="Genomic_DNA"/>
</dbReference>
<accession>A0A6G1JHJ4</accession>
<organism evidence="1 2">
    <name type="scientific">Lentithecium fluviatile CBS 122367</name>
    <dbReference type="NCBI Taxonomy" id="1168545"/>
    <lineage>
        <taxon>Eukaryota</taxon>
        <taxon>Fungi</taxon>
        <taxon>Dikarya</taxon>
        <taxon>Ascomycota</taxon>
        <taxon>Pezizomycotina</taxon>
        <taxon>Dothideomycetes</taxon>
        <taxon>Pleosporomycetidae</taxon>
        <taxon>Pleosporales</taxon>
        <taxon>Massarineae</taxon>
        <taxon>Lentitheciaceae</taxon>
        <taxon>Lentithecium</taxon>
    </lineage>
</organism>
<reference evidence="1" key="1">
    <citation type="journal article" date="2020" name="Stud. Mycol.">
        <title>101 Dothideomycetes genomes: a test case for predicting lifestyles and emergence of pathogens.</title>
        <authorList>
            <person name="Haridas S."/>
            <person name="Albert R."/>
            <person name="Binder M."/>
            <person name="Bloem J."/>
            <person name="Labutti K."/>
            <person name="Salamov A."/>
            <person name="Andreopoulos B."/>
            <person name="Baker S."/>
            <person name="Barry K."/>
            <person name="Bills G."/>
            <person name="Bluhm B."/>
            <person name="Cannon C."/>
            <person name="Castanera R."/>
            <person name="Culley D."/>
            <person name="Daum C."/>
            <person name="Ezra D."/>
            <person name="Gonzalez J."/>
            <person name="Henrissat B."/>
            <person name="Kuo A."/>
            <person name="Liang C."/>
            <person name="Lipzen A."/>
            <person name="Lutzoni F."/>
            <person name="Magnuson J."/>
            <person name="Mondo S."/>
            <person name="Nolan M."/>
            <person name="Ohm R."/>
            <person name="Pangilinan J."/>
            <person name="Park H.-J."/>
            <person name="Ramirez L."/>
            <person name="Alfaro M."/>
            <person name="Sun H."/>
            <person name="Tritt A."/>
            <person name="Yoshinaga Y."/>
            <person name="Zwiers L.-H."/>
            <person name="Turgeon B."/>
            <person name="Goodwin S."/>
            <person name="Spatafora J."/>
            <person name="Crous P."/>
            <person name="Grigoriev I."/>
        </authorList>
    </citation>
    <scope>NUCLEOTIDE SEQUENCE</scope>
    <source>
        <strain evidence="1">CBS 122367</strain>
    </source>
</reference>
<dbReference type="AlphaFoldDB" id="A0A6G1JHJ4"/>
<protein>
    <submittedName>
        <fullName evidence="1">Uncharacterized protein</fullName>
    </submittedName>
</protein>
<proteinExistence type="predicted"/>
<name>A0A6G1JHJ4_9PLEO</name>
<dbReference type="Proteomes" id="UP000799291">
    <property type="component" value="Unassembled WGS sequence"/>
</dbReference>